<comment type="caution">
    <text evidence="6">The sequence shown here is derived from an EMBL/GenBank/DDBJ whole genome shotgun (WGS) entry which is preliminary data.</text>
</comment>
<keyword evidence="3" id="KW-0520">NAD</keyword>
<keyword evidence="7" id="KW-1185">Reference proteome</keyword>
<dbReference type="CDD" id="cd05233">
    <property type="entry name" value="SDR_c"/>
    <property type="match status" value="1"/>
</dbReference>
<dbReference type="InterPro" id="IPR002347">
    <property type="entry name" value="SDR_fam"/>
</dbReference>
<dbReference type="Gene3D" id="3.40.50.720">
    <property type="entry name" value="NAD(P)-binding Rossmann-like Domain"/>
    <property type="match status" value="1"/>
</dbReference>
<dbReference type="AlphaFoldDB" id="A0A4R2JUB4"/>
<dbReference type="FunFam" id="3.40.50.720:FF:000084">
    <property type="entry name" value="Short-chain dehydrogenase reductase"/>
    <property type="match status" value="1"/>
</dbReference>
<dbReference type="Proteomes" id="UP000295680">
    <property type="component" value="Unassembled WGS sequence"/>
</dbReference>
<dbReference type="SMART" id="SM00822">
    <property type="entry name" value="PKS_KR"/>
    <property type="match status" value="1"/>
</dbReference>
<feature type="domain" description="Ketoreductase" evidence="5">
    <location>
        <begin position="6"/>
        <end position="186"/>
    </location>
</feature>
<comment type="similarity">
    <text evidence="1">Belongs to the short-chain dehydrogenases/reductases (SDR) family.</text>
</comment>
<gene>
    <name evidence="6" type="ORF">EV192_103184</name>
</gene>
<sequence length="250" mass="25521">MITPGEVVLITGGGSGIGRATAQAFASAGATVVVAGRNPDALAGTVDLVRQAGGTADAITADVTSEEDTARMVATTVERHGGLHIAVNNAGVAAAAPVADMDLDTWTRVLDTNLTGTWLSMKHEIGHMRRHGGGVIVNIASNLGAHRRLPGFSAYIAAKAGVSALTRTAAREHIADGIRINAVSPGSSDTPMSLRPGETEEDRAERLRVAVPIGRVATVDEIANAVVWIAGDQAGYLVGHDLVVDGGVTA</sequence>
<evidence type="ECO:0000313" key="7">
    <source>
        <dbReference type="Proteomes" id="UP000295680"/>
    </source>
</evidence>
<dbReference type="PANTHER" id="PTHR24321:SF8">
    <property type="entry name" value="ESTRADIOL 17-BETA-DEHYDROGENASE 8-RELATED"/>
    <property type="match status" value="1"/>
</dbReference>
<protein>
    <submittedName>
        <fullName evidence="6">NAD(P)-dependent dehydrogenase (Short-subunit alcohol dehydrogenase family)</fullName>
    </submittedName>
</protein>
<name>A0A4R2JUB4_9PSEU</name>
<keyword evidence="2" id="KW-0560">Oxidoreductase</keyword>
<evidence type="ECO:0000256" key="3">
    <source>
        <dbReference type="ARBA" id="ARBA00023027"/>
    </source>
</evidence>
<dbReference type="SUPFAM" id="SSF51735">
    <property type="entry name" value="NAD(P)-binding Rossmann-fold domains"/>
    <property type="match status" value="1"/>
</dbReference>
<dbReference type="InterPro" id="IPR036291">
    <property type="entry name" value="NAD(P)-bd_dom_sf"/>
</dbReference>
<evidence type="ECO:0000259" key="5">
    <source>
        <dbReference type="SMART" id="SM00822"/>
    </source>
</evidence>
<evidence type="ECO:0000256" key="1">
    <source>
        <dbReference type="ARBA" id="ARBA00006484"/>
    </source>
</evidence>
<evidence type="ECO:0000256" key="2">
    <source>
        <dbReference type="ARBA" id="ARBA00023002"/>
    </source>
</evidence>
<dbReference type="Pfam" id="PF13561">
    <property type="entry name" value="adh_short_C2"/>
    <property type="match status" value="1"/>
</dbReference>
<dbReference type="PRINTS" id="PR00081">
    <property type="entry name" value="GDHRDH"/>
</dbReference>
<dbReference type="PRINTS" id="PR00080">
    <property type="entry name" value="SDRFAMILY"/>
</dbReference>
<dbReference type="EMBL" id="SLWS01000003">
    <property type="protein sequence ID" value="TCO60609.1"/>
    <property type="molecule type" value="Genomic_DNA"/>
</dbReference>
<evidence type="ECO:0000313" key="6">
    <source>
        <dbReference type="EMBL" id="TCO60609.1"/>
    </source>
</evidence>
<dbReference type="OrthoDB" id="7064009at2"/>
<dbReference type="PANTHER" id="PTHR24321">
    <property type="entry name" value="DEHYDROGENASES, SHORT CHAIN"/>
    <property type="match status" value="1"/>
</dbReference>
<dbReference type="RefSeq" id="WP_132115727.1">
    <property type="nucleotide sequence ID" value="NZ_SLWS01000003.1"/>
</dbReference>
<reference evidence="6 7" key="1">
    <citation type="submission" date="2019-03" db="EMBL/GenBank/DDBJ databases">
        <title>Genomic Encyclopedia of Type Strains, Phase IV (KMG-IV): sequencing the most valuable type-strain genomes for metagenomic binning, comparative biology and taxonomic classification.</title>
        <authorList>
            <person name="Goeker M."/>
        </authorList>
    </citation>
    <scope>NUCLEOTIDE SEQUENCE [LARGE SCALE GENOMIC DNA]</scope>
    <source>
        <strain evidence="6 7">DSM 45934</strain>
    </source>
</reference>
<dbReference type="GO" id="GO:0016491">
    <property type="term" value="F:oxidoreductase activity"/>
    <property type="evidence" value="ECO:0007669"/>
    <property type="project" value="UniProtKB-KW"/>
</dbReference>
<organism evidence="6 7">
    <name type="scientific">Actinocrispum wychmicini</name>
    <dbReference type="NCBI Taxonomy" id="1213861"/>
    <lineage>
        <taxon>Bacteria</taxon>
        <taxon>Bacillati</taxon>
        <taxon>Actinomycetota</taxon>
        <taxon>Actinomycetes</taxon>
        <taxon>Pseudonocardiales</taxon>
        <taxon>Pseudonocardiaceae</taxon>
        <taxon>Actinocrispum</taxon>
    </lineage>
</organism>
<dbReference type="InterPro" id="IPR057326">
    <property type="entry name" value="KR_dom"/>
</dbReference>
<accession>A0A4R2JUB4</accession>
<feature type="region of interest" description="Disordered" evidence="4">
    <location>
        <begin position="181"/>
        <end position="203"/>
    </location>
</feature>
<proteinExistence type="inferred from homology"/>
<evidence type="ECO:0000256" key="4">
    <source>
        <dbReference type="SAM" id="MobiDB-lite"/>
    </source>
</evidence>